<dbReference type="NCBIfam" id="TIGR00220">
    <property type="entry name" value="mscL"/>
    <property type="match status" value="1"/>
</dbReference>
<dbReference type="PRINTS" id="PR01264">
    <property type="entry name" value="MECHCHANNEL"/>
</dbReference>
<keyword evidence="2 9" id="KW-0813">Transport</keyword>
<dbReference type="SUPFAM" id="SSF81330">
    <property type="entry name" value="Gated mechanosensitive channel"/>
    <property type="match status" value="1"/>
</dbReference>
<evidence type="ECO:0000313" key="10">
    <source>
        <dbReference type="EMBL" id="QCI85703.1"/>
    </source>
</evidence>
<keyword evidence="11" id="KW-1185">Reference proteome</keyword>
<keyword evidence="4 9" id="KW-0812">Transmembrane</keyword>
<evidence type="ECO:0000256" key="7">
    <source>
        <dbReference type="ARBA" id="ARBA00023136"/>
    </source>
</evidence>
<keyword evidence="6 9" id="KW-0406">Ion transport</keyword>
<reference evidence="10 11" key="1">
    <citation type="submission" date="2019-04" db="EMBL/GenBank/DDBJ databases">
        <title>Vagococcus sp. nov., isolated from faeces of yaks (Bos grunniens).</title>
        <authorList>
            <person name="Ge Y."/>
        </authorList>
    </citation>
    <scope>NUCLEOTIDE SEQUENCE [LARGE SCALE GENOMIC DNA]</scope>
    <source>
        <strain evidence="10 11">MN-17</strain>
    </source>
</reference>
<evidence type="ECO:0000256" key="8">
    <source>
        <dbReference type="ARBA" id="ARBA00023303"/>
    </source>
</evidence>
<evidence type="ECO:0000313" key="11">
    <source>
        <dbReference type="Proteomes" id="UP000298615"/>
    </source>
</evidence>
<comment type="subunit">
    <text evidence="9">Homopentamer.</text>
</comment>
<dbReference type="KEGG" id="vao:FA707_01400"/>
<dbReference type="Proteomes" id="UP000298615">
    <property type="component" value="Chromosome"/>
</dbReference>
<dbReference type="RefSeq" id="WP_136952548.1">
    <property type="nucleotide sequence ID" value="NZ_CP039712.1"/>
</dbReference>
<dbReference type="InterPro" id="IPR036019">
    <property type="entry name" value="MscL_channel"/>
</dbReference>
<dbReference type="PANTHER" id="PTHR30266:SF2">
    <property type="entry name" value="LARGE-CONDUCTANCE MECHANOSENSITIVE CHANNEL"/>
    <property type="match status" value="1"/>
</dbReference>
<feature type="transmembrane region" description="Helical" evidence="9">
    <location>
        <begin position="12"/>
        <end position="31"/>
    </location>
</feature>
<dbReference type="InterPro" id="IPR001185">
    <property type="entry name" value="MS_channel"/>
</dbReference>
<name>A0A4D7CRR7_9ENTE</name>
<proteinExistence type="inferred from homology"/>
<dbReference type="AlphaFoldDB" id="A0A4D7CRR7"/>
<keyword evidence="7 9" id="KW-0472">Membrane</keyword>
<evidence type="ECO:0000256" key="1">
    <source>
        <dbReference type="ARBA" id="ARBA00004141"/>
    </source>
</evidence>
<dbReference type="Pfam" id="PF01741">
    <property type="entry name" value="MscL"/>
    <property type="match status" value="1"/>
</dbReference>
<gene>
    <name evidence="9 10" type="primary">mscL</name>
    <name evidence="10" type="ORF">FA707_01400</name>
</gene>
<evidence type="ECO:0000256" key="5">
    <source>
        <dbReference type="ARBA" id="ARBA00022989"/>
    </source>
</evidence>
<dbReference type="PANTHER" id="PTHR30266">
    <property type="entry name" value="MECHANOSENSITIVE CHANNEL MSCL"/>
    <property type="match status" value="1"/>
</dbReference>
<dbReference type="EMBL" id="CP039712">
    <property type="protein sequence ID" value="QCI85703.1"/>
    <property type="molecule type" value="Genomic_DNA"/>
</dbReference>
<dbReference type="HAMAP" id="MF_00115">
    <property type="entry name" value="MscL"/>
    <property type="match status" value="1"/>
</dbReference>
<dbReference type="Gene3D" id="1.10.1200.120">
    <property type="entry name" value="Large-conductance mechanosensitive channel, MscL, domain 1"/>
    <property type="match status" value="1"/>
</dbReference>
<dbReference type="InterPro" id="IPR037673">
    <property type="entry name" value="MSC/AndL"/>
</dbReference>
<dbReference type="GO" id="GO:0005886">
    <property type="term" value="C:plasma membrane"/>
    <property type="evidence" value="ECO:0007669"/>
    <property type="project" value="UniProtKB-SubCell"/>
</dbReference>
<dbReference type="OrthoDB" id="9810350at2"/>
<keyword evidence="8 9" id="KW-0407">Ion channel</keyword>
<organism evidence="10 11">
    <name type="scientific">Vagococcus zengguangii</name>
    <dbReference type="NCBI Taxonomy" id="2571750"/>
    <lineage>
        <taxon>Bacteria</taxon>
        <taxon>Bacillati</taxon>
        <taxon>Bacillota</taxon>
        <taxon>Bacilli</taxon>
        <taxon>Lactobacillales</taxon>
        <taxon>Enterococcaceae</taxon>
        <taxon>Vagococcus</taxon>
    </lineage>
</organism>
<comment type="subcellular location">
    <subcellularLocation>
        <location evidence="9">Cell membrane</location>
        <topology evidence="9">Multi-pass membrane protein</topology>
    </subcellularLocation>
    <subcellularLocation>
        <location evidence="1">Membrane</location>
        <topology evidence="1">Multi-pass membrane protein</topology>
    </subcellularLocation>
</comment>
<sequence length="145" mass="15916">MIKEFKEFITKGNAFDLAIGVLVGGAFNNIVKALTDSVLTPLISFFIRVITKSNSDGTNIEGLAIPLGETGLKVDFGAFIGAIIQFLITMVVLFFIVKTINKLRDLGTAVLPIEEEVEEEAEPTQEELLQEIVNLLKKDSNETKE</sequence>
<evidence type="ECO:0000256" key="9">
    <source>
        <dbReference type="HAMAP-Rule" id="MF_00115"/>
    </source>
</evidence>
<keyword evidence="5 9" id="KW-1133">Transmembrane helix</keyword>
<dbReference type="GO" id="GO:0008381">
    <property type="term" value="F:mechanosensitive monoatomic ion channel activity"/>
    <property type="evidence" value="ECO:0007669"/>
    <property type="project" value="UniProtKB-UniRule"/>
</dbReference>
<comment type="function">
    <text evidence="9">Channel that opens in response to stretch forces in the membrane lipid bilayer. May participate in the regulation of osmotic pressure changes within the cell.</text>
</comment>
<feature type="transmembrane region" description="Helical" evidence="9">
    <location>
        <begin position="76"/>
        <end position="97"/>
    </location>
</feature>
<protein>
    <recommendedName>
        <fullName evidence="9">Large-conductance mechanosensitive channel</fullName>
    </recommendedName>
</protein>
<accession>A0A4D7CRR7</accession>
<comment type="similarity">
    <text evidence="9">Belongs to the MscL family.</text>
</comment>
<evidence type="ECO:0000256" key="2">
    <source>
        <dbReference type="ARBA" id="ARBA00022448"/>
    </source>
</evidence>
<evidence type="ECO:0000256" key="3">
    <source>
        <dbReference type="ARBA" id="ARBA00022475"/>
    </source>
</evidence>
<keyword evidence="3 9" id="KW-1003">Cell membrane</keyword>
<evidence type="ECO:0000256" key="6">
    <source>
        <dbReference type="ARBA" id="ARBA00023065"/>
    </source>
</evidence>
<evidence type="ECO:0000256" key="4">
    <source>
        <dbReference type="ARBA" id="ARBA00022692"/>
    </source>
</evidence>